<gene>
    <name evidence="1" type="ORF">D0X99_00845</name>
</gene>
<comment type="caution">
    <text evidence="1">The sequence shown here is derived from an EMBL/GenBank/DDBJ whole genome shotgun (WGS) entry which is preliminary data.</text>
</comment>
<evidence type="ECO:0000313" key="1">
    <source>
        <dbReference type="EMBL" id="RIW18278.1"/>
    </source>
</evidence>
<dbReference type="EMBL" id="QXML01000001">
    <property type="protein sequence ID" value="RIW18278.1"/>
    <property type="molecule type" value="Genomic_DNA"/>
</dbReference>
<dbReference type="AlphaFoldDB" id="A0A418PVT3"/>
<dbReference type="OrthoDB" id="1454369at2"/>
<dbReference type="RefSeq" id="WP_119475757.1">
    <property type="nucleotide sequence ID" value="NZ_QXML01000001.1"/>
</dbReference>
<protein>
    <submittedName>
        <fullName evidence="1">Uncharacterized protein</fullName>
    </submittedName>
</protein>
<reference evidence="1 2" key="1">
    <citation type="submission" date="2018-09" db="EMBL/GenBank/DDBJ databases">
        <authorList>
            <person name="Wang X."/>
            <person name="Du Z."/>
        </authorList>
    </citation>
    <scope>NUCLEOTIDE SEQUENCE [LARGE SCALE GENOMIC DNA]</scope>
    <source>
        <strain evidence="1 2">N3</strain>
    </source>
</reference>
<name>A0A418PVT3_9BACT</name>
<evidence type="ECO:0000313" key="2">
    <source>
        <dbReference type="Proteomes" id="UP000283522"/>
    </source>
</evidence>
<sequence length="257" mass="30232">MEENQAPENEKDLSTKEVISSLKKRNWSSYIKEFFMLFLAVFCGFLAENYRGNMVEKRQEKQFIQSFIEDLKSDTATIRVALDFRKLKMTQMDSLMLLLRNQTIKGHENELYFFGRSLVRSVWFQNNDRTFAQLKNSGSLRLIRNEQATDSIMAYQKLIERLITNHEDDRTERYNAFPVLSQIFNPFVFDQMVTATGIQRPTDNPPLRSYDPALQQDLAFCIHQLKGSTFIIEDRLAQLNDKAIRLIDLLNKEYDLE</sequence>
<proteinExistence type="predicted"/>
<accession>A0A418PVT3</accession>
<keyword evidence="2" id="KW-1185">Reference proteome</keyword>
<organism evidence="1 2">
    <name type="scientific">Algoriphagus lacus</name>
    <dbReference type="NCBI Taxonomy" id="2056311"/>
    <lineage>
        <taxon>Bacteria</taxon>
        <taxon>Pseudomonadati</taxon>
        <taxon>Bacteroidota</taxon>
        <taxon>Cytophagia</taxon>
        <taxon>Cytophagales</taxon>
        <taxon>Cyclobacteriaceae</taxon>
        <taxon>Algoriphagus</taxon>
    </lineage>
</organism>
<dbReference type="Proteomes" id="UP000283522">
    <property type="component" value="Unassembled WGS sequence"/>
</dbReference>